<dbReference type="SUPFAM" id="SSF51735">
    <property type="entry name" value="NAD(P)-binding Rossmann-fold domains"/>
    <property type="match status" value="1"/>
</dbReference>
<feature type="domain" description="ATP-grasp" evidence="5">
    <location>
        <begin position="681"/>
        <end position="718"/>
    </location>
</feature>
<dbReference type="SUPFAM" id="SSF52210">
    <property type="entry name" value="Succinyl-CoA synthetase domains"/>
    <property type="match status" value="2"/>
</dbReference>
<dbReference type="Pfam" id="PF13549">
    <property type="entry name" value="ATP-grasp_5"/>
    <property type="match status" value="1"/>
</dbReference>
<dbReference type="RefSeq" id="WP_013018683.1">
    <property type="nucleotide sequence ID" value="NC_013947.1"/>
</dbReference>
<dbReference type="InterPro" id="IPR016181">
    <property type="entry name" value="Acyl_CoA_acyltransferase"/>
</dbReference>
<dbReference type="eggNOG" id="COG0045">
    <property type="taxonomic scope" value="Bacteria"/>
</dbReference>
<dbReference type="Pfam" id="PF13607">
    <property type="entry name" value="Succ_CoA_lig"/>
    <property type="match status" value="1"/>
</dbReference>
<evidence type="ECO:0000256" key="4">
    <source>
        <dbReference type="PROSITE-ProRule" id="PRU00409"/>
    </source>
</evidence>
<protein>
    <submittedName>
        <fullName evidence="7">CoA-binding domain protein</fullName>
    </submittedName>
</protein>
<organism evidence="7 8">
    <name type="scientific">Stackebrandtia nassauensis (strain DSM 44728 / CIP 108903 / NRRL B-16338 / NBRC 102104 / LLR-40K-21)</name>
    <dbReference type="NCBI Taxonomy" id="446470"/>
    <lineage>
        <taxon>Bacteria</taxon>
        <taxon>Bacillati</taxon>
        <taxon>Actinomycetota</taxon>
        <taxon>Actinomycetes</taxon>
        <taxon>Glycomycetales</taxon>
        <taxon>Glycomycetaceae</taxon>
        <taxon>Stackebrandtia</taxon>
    </lineage>
</organism>
<keyword evidence="8" id="KW-1185">Reference proteome</keyword>
<dbReference type="Pfam" id="PF13380">
    <property type="entry name" value="CoA_binding_2"/>
    <property type="match status" value="1"/>
</dbReference>
<dbReference type="GO" id="GO:0005524">
    <property type="term" value="F:ATP binding"/>
    <property type="evidence" value="ECO:0007669"/>
    <property type="project" value="UniProtKB-UniRule"/>
</dbReference>
<dbReference type="SUPFAM" id="SSF56059">
    <property type="entry name" value="Glutathione synthetase ATP-binding domain-like"/>
    <property type="match status" value="1"/>
</dbReference>
<dbReference type="SMART" id="SM00881">
    <property type="entry name" value="CoA_binding"/>
    <property type="match status" value="1"/>
</dbReference>
<feature type="domain" description="N-acetyltransferase" evidence="6">
    <location>
        <begin position="22"/>
        <end position="171"/>
    </location>
</feature>
<dbReference type="AlphaFoldDB" id="D3PVJ8"/>
<dbReference type="InterPro" id="IPR003781">
    <property type="entry name" value="CoA-bd"/>
</dbReference>
<dbReference type="HOGENOM" id="CLU_007415_3_0_11"/>
<dbReference type="InterPro" id="IPR032875">
    <property type="entry name" value="Succ_CoA_lig_flav_dom"/>
</dbReference>
<dbReference type="Gene3D" id="3.40.50.261">
    <property type="entry name" value="Succinyl-CoA synthetase domains"/>
    <property type="match status" value="2"/>
</dbReference>
<dbReference type="InterPro" id="IPR036291">
    <property type="entry name" value="NAD(P)-bd_dom_sf"/>
</dbReference>
<evidence type="ECO:0000256" key="1">
    <source>
        <dbReference type="ARBA" id="ARBA00022598"/>
    </source>
</evidence>
<keyword evidence="1" id="KW-0436">Ligase</keyword>
<dbReference type="eggNOG" id="COG1042">
    <property type="taxonomic scope" value="Bacteria"/>
</dbReference>
<dbReference type="GO" id="GO:0016747">
    <property type="term" value="F:acyltransferase activity, transferring groups other than amino-acyl groups"/>
    <property type="evidence" value="ECO:0007669"/>
    <property type="project" value="InterPro"/>
</dbReference>
<dbReference type="InterPro" id="IPR000182">
    <property type="entry name" value="GNAT_dom"/>
</dbReference>
<dbReference type="Proteomes" id="UP000000844">
    <property type="component" value="Chromosome"/>
</dbReference>
<dbReference type="EMBL" id="CP001778">
    <property type="protein sequence ID" value="ADD43112.1"/>
    <property type="molecule type" value="Genomic_DNA"/>
</dbReference>
<dbReference type="InterPro" id="IPR051538">
    <property type="entry name" value="Acyl-CoA_Synth/Transferase"/>
</dbReference>
<reference evidence="7 8" key="1">
    <citation type="journal article" date="2009" name="Stand. Genomic Sci.">
        <title>Complete genome sequence of Stackebrandtia nassauensis type strain (LLR-40K-21).</title>
        <authorList>
            <person name="Munk C."/>
            <person name="Lapidus A."/>
            <person name="Copeland A."/>
            <person name="Jando M."/>
            <person name="Mayilraj S."/>
            <person name="Glavina Del Rio T."/>
            <person name="Nolan M."/>
            <person name="Chen F."/>
            <person name="Lucas S."/>
            <person name="Tice H."/>
            <person name="Cheng J.F."/>
            <person name="Han C."/>
            <person name="Detter J.C."/>
            <person name="Bruce D."/>
            <person name="Goodwin L."/>
            <person name="Chain P."/>
            <person name="Pitluck S."/>
            <person name="Goker M."/>
            <person name="Ovchinikova G."/>
            <person name="Pati A."/>
            <person name="Ivanova N."/>
            <person name="Mavromatis K."/>
            <person name="Chen A."/>
            <person name="Palaniappan K."/>
            <person name="Land M."/>
            <person name="Hauser L."/>
            <person name="Chang Y.J."/>
            <person name="Jeffries C.D."/>
            <person name="Bristow J."/>
            <person name="Eisen J.A."/>
            <person name="Markowitz V."/>
            <person name="Hugenholtz P."/>
            <person name="Kyrpides N.C."/>
            <person name="Klenk H.P."/>
        </authorList>
    </citation>
    <scope>NUCLEOTIDE SEQUENCE [LARGE SCALE GENOMIC DNA]</scope>
    <source>
        <strain evidence="8">DSM 44728 / CIP 108903 / NRRL B-16338 / NBRC 102104 / LLR-40K-21</strain>
    </source>
</reference>
<dbReference type="InterPro" id="IPR043938">
    <property type="entry name" value="Ligase_CoA_dom"/>
</dbReference>
<evidence type="ECO:0000313" key="7">
    <source>
        <dbReference type="EMBL" id="ADD43112.1"/>
    </source>
</evidence>
<dbReference type="STRING" id="446470.Snas_3448"/>
<evidence type="ECO:0000259" key="5">
    <source>
        <dbReference type="PROSITE" id="PS50975"/>
    </source>
</evidence>
<dbReference type="Gene3D" id="3.30.1490.20">
    <property type="entry name" value="ATP-grasp fold, A domain"/>
    <property type="match status" value="1"/>
</dbReference>
<dbReference type="Gene3D" id="3.30.470.20">
    <property type="entry name" value="ATP-grasp fold, B domain"/>
    <property type="match status" value="1"/>
</dbReference>
<dbReference type="InterPro" id="IPR013815">
    <property type="entry name" value="ATP_grasp_subdomain_1"/>
</dbReference>
<evidence type="ECO:0000313" key="8">
    <source>
        <dbReference type="Proteomes" id="UP000000844"/>
    </source>
</evidence>
<keyword evidence="3 4" id="KW-0067">ATP-binding</keyword>
<dbReference type="GO" id="GO:0046872">
    <property type="term" value="F:metal ion binding"/>
    <property type="evidence" value="ECO:0007669"/>
    <property type="project" value="InterPro"/>
</dbReference>
<dbReference type="CDD" id="cd04301">
    <property type="entry name" value="NAT_SF"/>
    <property type="match status" value="1"/>
</dbReference>
<dbReference type="InterPro" id="IPR016102">
    <property type="entry name" value="Succinyl-CoA_synth-like"/>
</dbReference>
<dbReference type="SUPFAM" id="SSF55729">
    <property type="entry name" value="Acyl-CoA N-acyltransferases (Nat)"/>
    <property type="match status" value="1"/>
</dbReference>
<evidence type="ECO:0000259" key="6">
    <source>
        <dbReference type="PROSITE" id="PS51186"/>
    </source>
</evidence>
<evidence type="ECO:0000256" key="3">
    <source>
        <dbReference type="ARBA" id="ARBA00022840"/>
    </source>
</evidence>
<name>D3PVJ8_STANL</name>
<dbReference type="GO" id="GO:0043758">
    <property type="term" value="F:acetate-CoA ligase (ADP-forming) activity"/>
    <property type="evidence" value="ECO:0007669"/>
    <property type="project" value="InterPro"/>
</dbReference>
<keyword evidence="2 4" id="KW-0547">Nucleotide-binding</keyword>
<dbReference type="PROSITE" id="PS50975">
    <property type="entry name" value="ATP_GRASP"/>
    <property type="match status" value="1"/>
</dbReference>
<dbReference type="eggNOG" id="COG1247">
    <property type="taxonomic scope" value="Bacteria"/>
</dbReference>
<dbReference type="PROSITE" id="PS51186">
    <property type="entry name" value="GNAT"/>
    <property type="match status" value="1"/>
</dbReference>
<dbReference type="PANTHER" id="PTHR43334">
    <property type="entry name" value="ACETATE--COA LIGASE [ADP-FORMING]"/>
    <property type="match status" value="1"/>
</dbReference>
<evidence type="ECO:0000256" key="2">
    <source>
        <dbReference type="ARBA" id="ARBA00022741"/>
    </source>
</evidence>
<dbReference type="Pfam" id="PF19045">
    <property type="entry name" value="Ligase_CoA_2"/>
    <property type="match status" value="1"/>
</dbReference>
<dbReference type="Pfam" id="PF00583">
    <property type="entry name" value="Acetyltransf_1"/>
    <property type="match status" value="1"/>
</dbReference>
<accession>D3PVJ8</accession>
<dbReference type="KEGG" id="sna:Snas_3448"/>
<dbReference type="Gene3D" id="3.40.50.720">
    <property type="entry name" value="NAD(P)-binding Rossmann-like Domain"/>
    <property type="match status" value="1"/>
</dbReference>
<gene>
    <name evidence="7" type="ordered locus">Snas_3448</name>
</gene>
<dbReference type="OrthoDB" id="190266at2"/>
<dbReference type="Gene3D" id="3.40.630.30">
    <property type="match status" value="1"/>
</dbReference>
<dbReference type="PANTHER" id="PTHR43334:SF1">
    <property type="entry name" value="3-HYDROXYPROPIONATE--COA LIGASE [ADP-FORMING]"/>
    <property type="match status" value="1"/>
</dbReference>
<dbReference type="InterPro" id="IPR011761">
    <property type="entry name" value="ATP-grasp"/>
</dbReference>
<proteinExistence type="predicted"/>
<sequence>MSDTNPTKDASRRALTLDGRIVSIRPVRPGDAAGLTSLHDTADTRSIKLRFFALGKDTVPREVERLTRPPGDDFAALVAVDHGRIVGVASYEREPGASRGELAVFVASAHHGRGIATLLLEHLSVEAHRNGLTQLEGKVLLNNTAMLKVICGLSADGLSPAIGNVVDFTLPTSFSDRELSAVDFRGRSAQQRSLAPLMTPRTVAVVGAGRRPGGIGHEILRQILEYDFTGSVYPIHPHADTIAGQRCYKSLDEVPAAVDLVIVAVPAAAVADVIDEAGRAGARAAVVISSGFAEIGEAGVGAQAELVNRARRHDMRLVGPNCLGFINTDPRVRLAASFAVDVPEPGGLAVASQSGAVGIAVLHHARGAELGIRSFVSLGNKADVSGNDLLSYWFDDPDCRAAALYLESFGNPRRFARVARAFARQKPILAVKSGRSSGGRRAGASHTAAAAAANTTVDSLFEQSGVIRTDTLGEMIDAARLLSEQPLAAGNRIAIVGNAGGINVLAADSAETAGLTCPQLSPPLADRLRADHPAVVTTDNPIDLGAATTPAAMRDTIVTVADSGETHAMVVAFAASRSTDVPGCLQAIADAADAAPDTPMAVVLIGVTDAPATLGKRRVPVFDLPERAVAALGRAVGYAEWRRQPLGESPQLSDIDQPAARSLVDEALRTGGGWQNAEWSRGLLASYGIPHVETRFATSVHEAVAAADAIGFPVALKADDPTMVHKTERGAVHLGLDSAAAVKSAYLAIGNALHTSVPRVAVQPMVTGTVELIAGVTHDRQFGSVVMLGRGGIQTELWDDNAFRLLPLTDLDARRMWRSLRTAPLLTGYRGSQPVDTYRLEDLMLRLARLAEDFPELAELDINPLLAGPGLLAAVDVKVNVAATDTGAEWMLPTLREP</sequence>